<dbReference type="Gramene" id="KXG25025">
    <property type="protein sequence ID" value="KXG25025"/>
    <property type="gene ID" value="SORBI_3007G111400"/>
</dbReference>
<proteinExistence type="predicted"/>
<protein>
    <submittedName>
        <fullName evidence="1">Uncharacterized protein</fullName>
    </submittedName>
</protein>
<keyword evidence="2" id="KW-1185">Reference proteome</keyword>
<reference evidence="1 2" key="1">
    <citation type="journal article" date="2009" name="Nature">
        <title>The Sorghum bicolor genome and the diversification of grasses.</title>
        <authorList>
            <person name="Paterson A.H."/>
            <person name="Bowers J.E."/>
            <person name="Bruggmann R."/>
            <person name="Dubchak I."/>
            <person name="Grimwood J."/>
            <person name="Gundlach H."/>
            <person name="Haberer G."/>
            <person name="Hellsten U."/>
            <person name="Mitros T."/>
            <person name="Poliakov A."/>
            <person name="Schmutz J."/>
            <person name="Spannagl M."/>
            <person name="Tang H."/>
            <person name="Wang X."/>
            <person name="Wicker T."/>
            <person name="Bharti A.K."/>
            <person name="Chapman J."/>
            <person name="Feltus F.A."/>
            <person name="Gowik U."/>
            <person name="Grigoriev I.V."/>
            <person name="Lyons E."/>
            <person name="Maher C.A."/>
            <person name="Martis M."/>
            <person name="Narechania A."/>
            <person name="Otillar R.P."/>
            <person name="Penning B.W."/>
            <person name="Salamov A.A."/>
            <person name="Wang Y."/>
            <person name="Zhang L."/>
            <person name="Carpita N.C."/>
            <person name="Freeling M."/>
            <person name="Gingle A.R."/>
            <person name="Hash C.T."/>
            <person name="Keller B."/>
            <person name="Klein P."/>
            <person name="Kresovich S."/>
            <person name="McCann M.C."/>
            <person name="Ming R."/>
            <person name="Peterson D.G."/>
            <person name="Mehboob-ur-Rahman"/>
            <person name="Ware D."/>
            <person name="Westhoff P."/>
            <person name="Mayer K.F."/>
            <person name="Messing J."/>
            <person name="Rokhsar D.S."/>
        </authorList>
    </citation>
    <scope>NUCLEOTIDE SEQUENCE [LARGE SCALE GENOMIC DNA]</scope>
    <source>
        <strain evidence="2">cv. BTx623</strain>
    </source>
</reference>
<name>A0A1B6PHH6_SORBI</name>
<dbReference type="InParanoid" id="A0A1B6PHH6"/>
<evidence type="ECO:0000313" key="2">
    <source>
        <dbReference type="Proteomes" id="UP000000768"/>
    </source>
</evidence>
<sequence>MLKLTFPCTCLYLLSLHRLYGCSTWNSEHFLVTHVIVFSPMCLSLLEHTFSFLSNFFRVLCDGKYGFLFLFNQTMIIRNLE</sequence>
<evidence type="ECO:0000313" key="1">
    <source>
        <dbReference type="EMBL" id="KXG25025.1"/>
    </source>
</evidence>
<accession>A0A1B6PHH6</accession>
<organism evidence="1 2">
    <name type="scientific">Sorghum bicolor</name>
    <name type="common">Sorghum</name>
    <name type="synonym">Sorghum vulgare</name>
    <dbReference type="NCBI Taxonomy" id="4558"/>
    <lineage>
        <taxon>Eukaryota</taxon>
        <taxon>Viridiplantae</taxon>
        <taxon>Streptophyta</taxon>
        <taxon>Embryophyta</taxon>
        <taxon>Tracheophyta</taxon>
        <taxon>Spermatophyta</taxon>
        <taxon>Magnoliopsida</taxon>
        <taxon>Liliopsida</taxon>
        <taxon>Poales</taxon>
        <taxon>Poaceae</taxon>
        <taxon>PACMAD clade</taxon>
        <taxon>Panicoideae</taxon>
        <taxon>Andropogonodae</taxon>
        <taxon>Andropogoneae</taxon>
        <taxon>Sorghinae</taxon>
        <taxon>Sorghum</taxon>
    </lineage>
</organism>
<dbReference type="AlphaFoldDB" id="A0A1B6PHH6"/>
<dbReference type="Proteomes" id="UP000000768">
    <property type="component" value="Chromosome 7"/>
</dbReference>
<gene>
    <name evidence="1" type="ORF">SORBI_3007G111400</name>
</gene>
<dbReference type="EMBL" id="CM000766">
    <property type="protein sequence ID" value="KXG25025.1"/>
    <property type="molecule type" value="Genomic_DNA"/>
</dbReference>
<reference evidence="2" key="2">
    <citation type="journal article" date="2018" name="Plant J.">
        <title>The Sorghum bicolor reference genome: improved assembly, gene annotations, a transcriptome atlas, and signatures of genome organization.</title>
        <authorList>
            <person name="McCormick R.F."/>
            <person name="Truong S.K."/>
            <person name="Sreedasyam A."/>
            <person name="Jenkins J."/>
            <person name="Shu S."/>
            <person name="Sims D."/>
            <person name="Kennedy M."/>
            <person name="Amirebrahimi M."/>
            <person name="Weers B.D."/>
            <person name="McKinley B."/>
            <person name="Mattison A."/>
            <person name="Morishige D.T."/>
            <person name="Grimwood J."/>
            <person name="Schmutz J."/>
            <person name="Mullet J.E."/>
        </authorList>
    </citation>
    <scope>NUCLEOTIDE SEQUENCE [LARGE SCALE GENOMIC DNA]</scope>
    <source>
        <strain evidence="2">cv. BTx623</strain>
    </source>
</reference>